<dbReference type="AlphaFoldDB" id="X1VLU0"/>
<sequence length="113" mass="13042">MEIDGRPFCKDKLADERIKQGVTMTQLEQEQRNLVDSVELGIMLGKSRDFVLRLCKQGKLPRPVKPVRRNMRWLASDIEIWLSLGRPSQAAFERCKGKMRTLICLGKLVDDEI</sequence>
<organism evidence="1">
    <name type="scientific">marine sediment metagenome</name>
    <dbReference type="NCBI Taxonomy" id="412755"/>
    <lineage>
        <taxon>unclassified sequences</taxon>
        <taxon>metagenomes</taxon>
        <taxon>ecological metagenomes</taxon>
    </lineage>
</organism>
<evidence type="ECO:0008006" key="2">
    <source>
        <dbReference type="Google" id="ProtNLM"/>
    </source>
</evidence>
<proteinExistence type="predicted"/>
<evidence type="ECO:0000313" key="1">
    <source>
        <dbReference type="EMBL" id="GAJ20392.1"/>
    </source>
</evidence>
<gene>
    <name evidence="1" type="ORF">S12H4_55275</name>
</gene>
<name>X1VLU0_9ZZZZ</name>
<reference evidence="1" key="1">
    <citation type="journal article" date="2014" name="Front. Microbiol.">
        <title>High frequency of phylogenetically diverse reductive dehalogenase-homologous genes in deep subseafloor sedimentary metagenomes.</title>
        <authorList>
            <person name="Kawai M."/>
            <person name="Futagami T."/>
            <person name="Toyoda A."/>
            <person name="Takaki Y."/>
            <person name="Nishi S."/>
            <person name="Hori S."/>
            <person name="Arai W."/>
            <person name="Tsubouchi T."/>
            <person name="Morono Y."/>
            <person name="Uchiyama I."/>
            <person name="Ito T."/>
            <person name="Fujiyama A."/>
            <person name="Inagaki F."/>
            <person name="Takami H."/>
        </authorList>
    </citation>
    <scope>NUCLEOTIDE SEQUENCE</scope>
    <source>
        <strain evidence="1">Expedition CK06-06</strain>
    </source>
</reference>
<comment type="caution">
    <text evidence="1">The sequence shown here is derived from an EMBL/GenBank/DDBJ whole genome shotgun (WGS) entry which is preliminary data.</text>
</comment>
<protein>
    <recommendedName>
        <fullName evidence="2">Helix-turn-helix domain-containing protein</fullName>
    </recommendedName>
</protein>
<dbReference type="Gene3D" id="1.10.238.160">
    <property type="match status" value="1"/>
</dbReference>
<accession>X1VLU0</accession>
<dbReference type="EMBL" id="BARW01035437">
    <property type="protein sequence ID" value="GAJ20392.1"/>
    <property type="molecule type" value="Genomic_DNA"/>
</dbReference>